<evidence type="ECO:0000313" key="2">
    <source>
        <dbReference type="Proteomes" id="UP000735302"/>
    </source>
</evidence>
<dbReference type="AlphaFoldDB" id="A0AAV3ZCD1"/>
<organism evidence="1 2">
    <name type="scientific">Plakobranchus ocellatus</name>
    <dbReference type="NCBI Taxonomy" id="259542"/>
    <lineage>
        <taxon>Eukaryota</taxon>
        <taxon>Metazoa</taxon>
        <taxon>Spiralia</taxon>
        <taxon>Lophotrochozoa</taxon>
        <taxon>Mollusca</taxon>
        <taxon>Gastropoda</taxon>
        <taxon>Heterobranchia</taxon>
        <taxon>Euthyneura</taxon>
        <taxon>Panpulmonata</taxon>
        <taxon>Sacoglossa</taxon>
        <taxon>Placobranchoidea</taxon>
        <taxon>Plakobranchidae</taxon>
        <taxon>Plakobranchus</taxon>
    </lineage>
</organism>
<reference evidence="1 2" key="1">
    <citation type="journal article" date="2021" name="Elife">
        <title>Chloroplast acquisition without the gene transfer in kleptoplastic sea slugs, Plakobranchus ocellatus.</title>
        <authorList>
            <person name="Maeda T."/>
            <person name="Takahashi S."/>
            <person name="Yoshida T."/>
            <person name="Shimamura S."/>
            <person name="Takaki Y."/>
            <person name="Nagai Y."/>
            <person name="Toyoda A."/>
            <person name="Suzuki Y."/>
            <person name="Arimoto A."/>
            <person name="Ishii H."/>
            <person name="Satoh N."/>
            <person name="Nishiyama T."/>
            <person name="Hasebe M."/>
            <person name="Maruyama T."/>
            <person name="Minagawa J."/>
            <person name="Obokata J."/>
            <person name="Shigenobu S."/>
        </authorList>
    </citation>
    <scope>NUCLEOTIDE SEQUENCE [LARGE SCALE GENOMIC DNA]</scope>
</reference>
<keyword evidence="2" id="KW-1185">Reference proteome</keyword>
<dbReference type="EMBL" id="BLXT01002362">
    <property type="protein sequence ID" value="GFN93570.1"/>
    <property type="molecule type" value="Genomic_DNA"/>
</dbReference>
<proteinExistence type="predicted"/>
<accession>A0AAV3ZCD1</accession>
<dbReference type="Proteomes" id="UP000735302">
    <property type="component" value="Unassembled WGS sequence"/>
</dbReference>
<gene>
    <name evidence="1" type="ORF">PoB_002007600</name>
</gene>
<sequence>MPTPGSNTRRKLRWSSCGCPSLGIRAHYHLVQSGRRCQVGRSTGQTLRLSSSGGNQYQQTVMAARLYSLSPYQRYFFFNLGHRILR</sequence>
<evidence type="ECO:0000313" key="1">
    <source>
        <dbReference type="EMBL" id="GFN93570.1"/>
    </source>
</evidence>
<protein>
    <submittedName>
        <fullName evidence="1">Uncharacterized protein</fullName>
    </submittedName>
</protein>
<comment type="caution">
    <text evidence="1">The sequence shown here is derived from an EMBL/GenBank/DDBJ whole genome shotgun (WGS) entry which is preliminary data.</text>
</comment>
<name>A0AAV3ZCD1_9GAST</name>